<keyword evidence="4" id="KW-1185">Reference proteome</keyword>
<gene>
    <name evidence="3" type="ORF">SAMN02745130_03922</name>
</gene>
<dbReference type="PROSITE" id="PS50846">
    <property type="entry name" value="HMA_2"/>
    <property type="match status" value="1"/>
</dbReference>
<dbReference type="AlphaFoldDB" id="A0A1T4Y4V0"/>
<dbReference type="STRING" id="92487.SAMN02745130_03922"/>
<dbReference type="Pfam" id="PF00403">
    <property type="entry name" value="HMA"/>
    <property type="match status" value="1"/>
</dbReference>
<evidence type="ECO:0000313" key="3">
    <source>
        <dbReference type="EMBL" id="SKA96799.1"/>
    </source>
</evidence>
<name>A0A1T4Y4V0_9GAMM</name>
<feature type="domain" description="HMA" evidence="2">
    <location>
        <begin position="1"/>
        <end position="62"/>
    </location>
</feature>
<dbReference type="Proteomes" id="UP000190460">
    <property type="component" value="Unassembled WGS sequence"/>
</dbReference>
<proteinExistence type="predicted"/>
<organism evidence="3 4">
    <name type="scientific">Thiothrix eikelboomii</name>
    <dbReference type="NCBI Taxonomy" id="92487"/>
    <lineage>
        <taxon>Bacteria</taxon>
        <taxon>Pseudomonadati</taxon>
        <taxon>Pseudomonadota</taxon>
        <taxon>Gammaproteobacteria</taxon>
        <taxon>Thiotrichales</taxon>
        <taxon>Thiotrichaceae</taxon>
        <taxon>Thiothrix</taxon>
    </lineage>
</organism>
<dbReference type="SUPFAM" id="SSF55008">
    <property type="entry name" value="HMA, heavy metal-associated domain"/>
    <property type="match status" value="1"/>
</dbReference>
<evidence type="ECO:0000256" key="1">
    <source>
        <dbReference type="ARBA" id="ARBA00022723"/>
    </source>
</evidence>
<protein>
    <submittedName>
        <fullName evidence="3">Heavy-metal-associated domain-containing protein</fullName>
    </submittedName>
</protein>
<dbReference type="InterPro" id="IPR036163">
    <property type="entry name" value="HMA_dom_sf"/>
</dbReference>
<evidence type="ECO:0000313" key="4">
    <source>
        <dbReference type="Proteomes" id="UP000190460"/>
    </source>
</evidence>
<dbReference type="PROSITE" id="PS01047">
    <property type="entry name" value="HMA_1"/>
    <property type="match status" value="1"/>
</dbReference>
<dbReference type="GO" id="GO:0046872">
    <property type="term" value="F:metal ion binding"/>
    <property type="evidence" value="ECO:0007669"/>
    <property type="project" value="UniProtKB-KW"/>
</dbReference>
<dbReference type="CDD" id="cd00371">
    <property type="entry name" value="HMA"/>
    <property type="match status" value="1"/>
</dbReference>
<dbReference type="EMBL" id="FUYB01000038">
    <property type="protein sequence ID" value="SKA96799.1"/>
    <property type="molecule type" value="Genomic_DNA"/>
</dbReference>
<dbReference type="RefSeq" id="WP_078924327.1">
    <property type="nucleotide sequence ID" value="NZ_FUYB01000038.1"/>
</dbReference>
<dbReference type="Gene3D" id="3.30.70.100">
    <property type="match status" value="1"/>
</dbReference>
<sequence length="66" mass="6992">MKFTVENMKCGGCSSTVQTKLAALVGVEQVTVDLVSKTAEVQGFVDPELVIDTLTEAGYPAELAEE</sequence>
<dbReference type="InterPro" id="IPR017969">
    <property type="entry name" value="Heavy-metal-associated_CS"/>
</dbReference>
<evidence type="ECO:0000259" key="2">
    <source>
        <dbReference type="PROSITE" id="PS50846"/>
    </source>
</evidence>
<reference evidence="3 4" key="1">
    <citation type="submission" date="2017-02" db="EMBL/GenBank/DDBJ databases">
        <authorList>
            <person name="Peterson S.W."/>
        </authorList>
    </citation>
    <scope>NUCLEOTIDE SEQUENCE [LARGE SCALE GENOMIC DNA]</scope>
    <source>
        <strain evidence="3 4">ATCC 49788</strain>
    </source>
</reference>
<dbReference type="InterPro" id="IPR006121">
    <property type="entry name" value="HMA_dom"/>
</dbReference>
<keyword evidence="1" id="KW-0479">Metal-binding</keyword>
<dbReference type="OrthoDB" id="9814359at2"/>
<accession>A0A1T4Y4V0</accession>